<evidence type="ECO:0000259" key="2">
    <source>
        <dbReference type="Pfam" id="PF24883"/>
    </source>
</evidence>
<organism evidence="3 4">
    <name type="scientific">Mycena chlorophos</name>
    <name type="common">Agaric fungus</name>
    <name type="synonym">Agaricus chlorophos</name>
    <dbReference type="NCBI Taxonomy" id="658473"/>
    <lineage>
        <taxon>Eukaryota</taxon>
        <taxon>Fungi</taxon>
        <taxon>Dikarya</taxon>
        <taxon>Basidiomycota</taxon>
        <taxon>Agaricomycotina</taxon>
        <taxon>Agaricomycetes</taxon>
        <taxon>Agaricomycetidae</taxon>
        <taxon>Agaricales</taxon>
        <taxon>Marasmiineae</taxon>
        <taxon>Mycenaceae</taxon>
        <taxon>Mycena</taxon>
    </lineage>
</organism>
<proteinExistence type="predicted"/>
<dbReference type="InterPro" id="IPR056884">
    <property type="entry name" value="NPHP3-like_N"/>
</dbReference>
<keyword evidence="1" id="KW-0677">Repeat</keyword>
<evidence type="ECO:0000256" key="1">
    <source>
        <dbReference type="ARBA" id="ARBA00022737"/>
    </source>
</evidence>
<dbReference type="InterPro" id="IPR027417">
    <property type="entry name" value="P-loop_NTPase"/>
</dbReference>
<dbReference type="Gene3D" id="3.40.50.300">
    <property type="entry name" value="P-loop containing nucleotide triphosphate hydrolases"/>
    <property type="match status" value="1"/>
</dbReference>
<feature type="domain" description="Nephrocystin 3-like N-terminal" evidence="2">
    <location>
        <begin position="104"/>
        <end position="259"/>
    </location>
</feature>
<name>A0ABQ0MBF8_MYCCL</name>
<dbReference type="Pfam" id="PF24883">
    <property type="entry name" value="NPHP3_N"/>
    <property type="match status" value="1"/>
</dbReference>
<dbReference type="PANTHER" id="PTHR10039:SF14">
    <property type="entry name" value="NACHT DOMAIN-CONTAINING PROTEIN"/>
    <property type="match status" value="1"/>
</dbReference>
<evidence type="ECO:0000313" key="3">
    <source>
        <dbReference type="EMBL" id="GAT60646.1"/>
    </source>
</evidence>
<protein>
    <recommendedName>
        <fullName evidence="2">Nephrocystin 3-like N-terminal domain-containing protein</fullName>
    </recommendedName>
</protein>
<evidence type="ECO:0000313" key="4">
    <source>
        <dbReference type="Proteomes" id="UP000815677"/>
    </source>
</evidence>
<dbReference type="EMBL" id="DF849963">
    <property type="protein sequence ID" value="GAT60646.1"/>
    <property type="molecule type" value="Genomic_DNA"/>
</dbReference>
<keyword evidence="4" id="KW-1185">Reference proteome</keyword>
<gene>
    <name evidence="3" type="ORF">MCHLO_16766</name>
</gene>
<accession>A0ABQ0MBF8</accession>
<sequence length="479" mass="54060">MAPKMTSSHRPFTISFRARLDVPKFWVPTNYRRWTCTRQTMLAPEFPLPESTLLRGPVQYNGFDGLFLLHSAIAIGAAHDSAERYPPPRCHPQTRKVVFEIILAWTKNAPRGSRVMYVQGEGGSGKTAISQTVAEYCAHTGQLGASFFFAHNKGDLSDGRLLFPTIAYKLAKVVPDLRVPISKAIQSDTTILSDEPEVQVEKLIIEPYRTIPHPPIPTLVVIDGLDGCEGTEMQQRILTLIAQLVIVHRLPLCFFITSRPNPAIQALFDGPIFDKMATRIPLELFVSDADMRTYLRSEFLSVRERWHAAIPEAWPSTDAVELLVGKSRSAGYLYASTVIRYVDDPRGDPVQRLYELATTTEFLTDPGRAAHLWVDVGTHHAELASGCIRYIGEILDGLDDINLATYQYVRQRWTEHLQRAVPTPILLEQLGDVRFVYSRTLSEVQIVISWLQCHPDVPSEIMRLWQSWAGELLHLQQPL</sequence>
<reference evidence="3" key="1">
    <citation type="submission" date="2014-09" db="EMBL/GenBank/DDBJ databases">
        <title>Genome sequence of the luminous mushroom Mycena chlorophos for searching fungal bioluminescence genes.</title>
        <authorList>
            <person name="Tanaka Y."/>
            <person name="Kasuga D."/>
            <person name="Oba Y."/>
            <person name="Hase S."/>
            <person name="Sato K."/>
            <person name="Oba Y."/>
            <person name="Sakakibara Y."/>
        </authorList>
    </citation>
    <scope>NUCLEOTIDE SEQUENCE</scope>
</reference>
<dbReference type="PANTHER" id="PTHR10039">
    <property type="entry name" value="AMELOGENIN"/>
    <property type="match status" value="1"/>
</dbReference>
<dbReference type="SUPFAM" id="SSF52540">
    <property type="entry name" value="P-loop containing nucleoside triphosphate hydrolases"/>
    <property type="match status" value="1"/>
</dbReference>
<dbReference type="Proteomes" id="UP000815677">
    <property type="component" value="Unassembled WGS sequence"/>
</dbReference>